<dbReference type="RefSeq" id="YP_009949988.1">
    <property type="nucleotide sequence ID" value="NC_051586.1"/>
</dbReference>
<protein>
    <submittedName>
        <fullName evidence="1">Uncharacterized protein</fullName>
    </submittedName>
</protein>
<gene>
    <name evidence="1" type="primary">38</name>
    <name evidence="1" type="ORF">PBI_IMVUBU_38</name>
</gene>
<name>A0A6B9LK05_9CAUD</name>
<dbReference type="EMBL" id="MN813693">
    <property type="protein sequence ID" value="QHB37779.1"/>
    <property type="molecule type" value="Genomic_DNA"/>
</dbReference>
<keyword evidence="2" id="KW-1185">Reference proteome</keyword>
<dbReference type="InterPro" id="IPR046053">
    <property type="entry name" value="DUF6011"/>
</dbReference>
<dbReference type="GeneID" id="60321398"/>
<proteinExistence type="predicted"/>
<evidence type="ECO:0000313" key="1">
    <source>
        <dbReference type="EMBL" id="QHB37779.1"/>
    </source>
</evidence>
<dbReference type="KEGG" id="vg:60321398"/>
<dbReference type="Pfam" id="PF19474">
    <property type="entry name" value="DUF6011"/>
    <property type="match status" value="1"/>
</dbReference>
<accession>A0A6B9LK05</accession>
<sequence>MGSPFNTPAPRPAAVATDAQIVRAIVPALERGVWRDQPESARKYVERCAVLNTVIGWALAPMNDATPAEISRVINGTVGRSASYGERVNAILAHMAERTDDATIAFWYAPLTKDGASKLISWLFDLTPGSPKADAELPVTGDRPSAEVVPAGRYAIDTEDGAVNATAFYKVDRPTEGKWAGFVFVKLMVSDDEQRMSRAAGDAILRKIAAVGAEAAAARYGHELGECGLCGRTLTNDESRARGIGPICAAKAGW</sequence>
<evidence type="ECO:0000313" key="2">
    <source>
        <dbReference type="Proteomes" id="UP000464404"/>
    </source>
</evidence>
<reference evidence="1 2" key="1">
    <citation type="submission" date="2019-12" db="EMBL/GenBank/DDBJ databases">
        <authorList>
            <person name="Garlena R.A."/>
            <person name="Russell D.A."/>
            <person name="Pope W.H."/>
            <person name="Jacobs-Sera D."/>
            <person name="Hatfull G.F."/>
        </authorList>
    </citation>
    <scope>NUCLEOTIDE SEQUENCE [LARGE SCALE GENOMIC DNA]</scope>
</reference>
<dbReference type="Proteomes" id="UP000464404">
    <property type="component" value="Segment"/>
</dbReference>
<organism evidence="1 2">
    <name type="scientific">Mycobacterium phage Imvubu</name>
    <dbReference type="NCBI Taxonomy" id="2686233"/>
    <lineage>
        <taxon>Viruses</taxon>
        <taxon>Duplodnaviria</taxon>
        <taxon>Heunggongvirae</taxon>
        <taxon>Uroviricota</taxon>
        <taxon>Caudoviricetes</taxon>
        <taxon>Bclasvirinae</taxon>
        <taxon>Imvubuvirus</taxon>
        <taxon>Imvubuvirus imvubu</taxon>
    </lineage>
</organism>